<dbReference type="GO" id="GO:0009243">
    <property type="term" value="P:O antigen biosynthetic process"/>
    <property type="evidence" value="ECO:0007669"/>
    <property type="project" value="InterPro"/>
</dbReference>
<organism evidence="2 3">
    <name type="scientific">Bacteroides salyersiae CL02T12C01</name>
    <dbReference type="NCBI Taxonomy" id="997887"/>
    <lineage>
        <taxon>Bacteria</taxon>
        <taxon>Pseudomonadati</taxon>
        <taxon>Bacteroidota</taxon>
        <taxon>Bacteroidia</taxon>
        <taxon>Bacteroidales</taxon>
        <taxon>Bacteroidaceae</taxon>
        <taxon>Bacteroides</taxon>
    </lineage>
</organism>
<keyword evidence="2" id="KW-0548">Nucleotidyltransferase</keyword>
<reference evidence="2 3" key="1">
    <citation type="submission" date="2012-02" db="EMBL/GenBank/DDBJ databases">
        <title>The Genome Sequence of Bacteroides salyersiae CL02T12C01.</title>
        <authorList>
            <consortium name="The Broad Institute Genome Sequencing Platform"/>
            <person name="Earl A."/>
            <person name="Ward D."/>
            <person name="Feldgarden M."/>
            <person name="Gevers D."/>
            <person name="Zitomersky N.L."/>
            <person name="Coyne M.J."/>
            <person name="Comstock L.E."/>
            <person name="Young S.K."/>
            <person name="Zeng Q."/>
            <person name="Gargeya S."/>
            <person name="Fitzgerald M."/>
            <person name="Haas B."/>
            <person name="Abouelleil A."/>
            <person name="Alvarado L."/>
            <person name="Arachchi H.M."/>
            <person name="Berlin A."/>
            <person name="Chapman S.B."/>
            <person name="Gearin G."/>
            <person name="Goldberg J."/>
            <person name="Griggs A."/>
            <person name="Gujja S."/>
            <person name="Hansen M."/>
            <person name="Heiman D."/>
            <person name="Howarth C."/>
            <person name="Larimer J."/>
            <person name="Lui A."/>
            <person name="MacDonald P.J.P."/>
            <person name="McCowen C."/>
            <person name="Montmayeur A."/>
            <person name="Murphy C."/>
            <person name="Neiman D."/>
            <person name="Pearson M."/>
            <person name="Priest M."/>
            <person name="Roberts A."/>
            <person name="Saif S."/>
            <person name="Shea T."/>
            <person name="Sisk P."/>
            <person name="Stolte C."/>
            <person name="Sykes S."/>
            <person name="Wortman J."/>
            <person name="Nusbaum C."/>
            <person name="Birren B."/>
        </authorList>
    </citation>
    <scope>NUCLEOTIDE SEQUENCE [LARGE SCALE GENOMIC DNA]</scope>
    <source>
        <strain evidence="2 3">CL02T12C01</strain>
    </source>
</reference>
<gene>
    <name evidence="2" type="ORF">HMPREF1071_02698</name>
</gene>
<dbReference type="EMBL" id="AGXV01000032">
    <property type="protein sequence ID" value="EIY62078.1"/>
    <property type="molecule type" value="Genomic_DNA"/>
</dbReference>
<dbReference type="Gene3D" id="3.90.550.10">
    <property type="entry name" value="Spore Coat Polysaccharide Biosynthesis Protein SpsA, Chain A"/>
    <property type="match status" value="1"/>
</dbReference>
<dbReference type="CDD" id="cd02524">
    <property type="entry name" value="G1P_cytidylyltransferase"/>
    <property type="match status" value="1"/>
</dbReference>
<dbReference type="InterPro" id="IPR046981">
    <property type="entry name" value="G1P_cyt_trans"/>
</dbReference>
<accession>I9T0J1</accession>
<dbReference type="Pfam" id="PF00483">
    <property type="entry name" value="NTP_transferase"/>
    <property type="match status" value="1"/>
</dbReference>
<keyword evidence="3" id="KW-1185">Reference proteome</keyword>
<dbReference type="InterPro" id="IPR013446">
    <property type="entry name" value="G1P_cyt_trans-like"/>
</dbReference>
<dbReference type="PANTHER" id="PTHR47183">
    <property type="entry name" value="GLUCOSE-1-PHOSPHATE CYTIDYLYLTRANSFERASE-RELATED"/>
    <property type="match status" value="1"/>
</dbReference>
<protein>
    <submittedName>
        <fullName evidence="2">Glucose-1-phosphate cytidylyltransferase</fullName>
    </submittedName>
</protein>
<dbReference type="PANTHER" id="PTHR47183:SF1">
    <property type="entry name" value="GLUCOSE-1-PHOSPHATE CYTIDYLYLTRANSFERASE"/>
    <property type="match status" value="1"/>
</dbReference>
<comment type="caution">
    <text evidence="2">The sequence shown here is derived from an EMBL/GenBank/DDBJ whole genome shotgun (WGS) entry which is preliminary data.</text>
</comment>
<dbReference type="GO" id="GO:0047343">
    <property type="term" value="F:glucose-1-phosphate cytidylyltransferase activity"/>
    <property type="evidence" value="ECO:0007669"/>
    <property type="project" value="InterPro"/>
</dbReference>
<dbReference type="PATRIC" id="fig|997887.3.peg.2806"/>
<name>I9T0J1_9BACE</name>
<dbReference type="RefSeq" id="WP_007480582.1">
    <property type="nucleotide sequence ID" value="NZ_JH724308.1"/>
</dbReference>
<dbReference type="Proteomes" id="UP000005150">
    <property type="component" value="Unassembled WGS sequence"/>
</dbReference>
<dbReference type="OrthoDB" id="9803871at2"/>
<proteinExistence type="predicted"/>
<keyword evidence="2" id="KW-0808">Transferase</keyword>
<dbReference type="HOGENOM" id="CLU_029499_10_0_10"/>
<dbReference type="InterPro" id="IPR005835">
    <property type="entry name" value="NTP_transferase_dom"/>
</dbReference>
<dbReference type="SUPFAM" id="SSF53448">
    <property type="entry name" value="Nucleotide-diphospho-sugar transferases"/>
    <property type="match status" value="1"/>
</dbReference>
<feature type="domain" description="Nucleotidyl transferase" evidence="1">
    <location>
        <begin position="2"/>
        <end position="232"/>
    </location>
</feature>
<dbReference type="InterPro" id="IPR029044">
    <property type="entry name" value="Nucleotide-diphossugar_trans"/>
</dbReference>
<evidence type="ECO:0000313" key="3">
    <source>
        <dbReference type="Proteomes" id="UP000005150"/>
    </source>
</evidence>
<dbReference type="GeneID" id="93116903"/>
<dbReference type="NCBIfam" id="TIGR02623">
    <property type="entry name" value="G1P_cyt_trans"/>
    <property type="match status" value="1"/>
</dbReference>
<evidence type="ECO:0000313" key="2">
    <source>
        <dbReference type="EMBL" id="EIY62078.1"/>
    </source>
</evidence>
<evidence type="ECO:0000259" key="1">
    <source>
        <dbReference type="Pfam" id="PF00483"/>
    </source>
</evidence>
<dbReference type="AlphaFoldDB" id="I9T0J1"/>
<sequence length="275" mass="31721">MKVVLLAGGFGSRISEESQFKPKPMIEIGGMPILWHIMKEYAYYGHTEFIICAGYKQEYIKEWFANYFLHNSDVTFDYRNAKNEMIVHQTNMEPWKVTVVDTGYNTMTGGRIKRIQKYVGNEPFFMTYGDGVCDVEIDKLIEFHKSHGKLATLTAVKMAQDKGVLEIEEGTVKSFREKNAADGAPINAGYMVLEPQVFDFLKGDDACIFEKTALVKLAEQGELMSYVHTGFWQCMDNIREKNMLEKLLAEDKAPWKRWDRSVPNLEYRNRMTKGE</sequence>